<evidence type="ECO:0000256" key="1">
    <source>
        <dbReference type="SAM" id="MobiDB-lite"/>
    </source>
</evidence>
<dbReference type="AlphaFoldDB" id="A0A6M3XYH8"/>
<organism evidence="2">
    <name type="scientific">viral metagenome</name>
    <dbReference type="NCBI Taxonomy" id="1070528"/>
    <lineage>
        <taxon>unclassified sequences</taxon>
        <taxon>metagenomes</taxon>
        <taxon>organismal metagenomes</taxon>
    </lineage>
</organism>
<name>A0A6M3XYH8_9ZZZZ</name>
<dbReference type="EMBL" id="MT145041">
    <property type="protein sequence ID" value="QJI02903.1"/>
    <property type="molecule type" value="Genomic_DNA"/>
</dbReference>
<feature type="region of interest" description="Disordered" evidence="1">
    <location>
        <begin position="54"/>
        <end position="74"/>
    </location>
</feature>
<reference evidence="2" key="1">
    <citation type="submission" date="2020-03" db="EMBL/GenBank/DDBJ databases">
        <title>The deep terrestrial virosphere.</title>
        <authorList>
            <person name="Holmfeldt K."/>
            <person name="Nilsson E."/>
            <person name="Simone D."/>
            <person name="Lopez-Fernandez M."/>
            <person name="Wu X."/>
            <person name="de Brujin I."/>
            <person name="Lundin D."/>
            <person name="Andersson A."/>
            <person name="Bertilsson S."/>
            <person name="Dopson M."/>
        </authorList>
    </citation>
    <scope>NUCLEOTIDE SEQUENCE</scope>
    <source>
        <strain evidence="2">TM448B03798</strain>
    </source>
</reference>
<sequence length="74" mass="8271">MAEGAVKTYRLYHRIQKVSNDVEAESAQEACQKVGWYIADVWVRERTPVVADLTSESGHRGGGWKNVTPGEVRP</sequence>
<proteinExistence type="predicted"/>
<accession>A0A6M3XYH8</accession>
<protein>
    <submittedName>
        <fullName evidence="2">Uncharacterized protein</fullName>
    </submittedName>
</protein>
<evidence type="ECO:0000313" key="2">
    <source>
        <dbReference type="EMBL" id="QJI02903.1"/>
    </source>
</evidence>
<gene>
    <name evidence="2" type="ORF">TM448B03798_0007</name>
</gene>